<organism evidence="1 2">
    <name type="scientific">Candidatus Scalindua rubra</name>
    <dbReference type="NCBI Taxonomy" id="1872076"/>
    <lineage>
        <taxon>Bacteria</taxon>
        <taxon>Pseudomonadati</taxon>
        <taxon>Planctomycetota</taxon>
        <taxon>Candidatus Brocadiia</taxon>
        <taxon>Candidatus Brocadiales</taxon>
        <taxon>Candidatus Scalinduaceae</taxon>
        <taxon>Candidatus Scalindua</taxon>
    </lineage>
</organism>
<dbReference type="Gene3D" id="1.20.120.10">
    <property type="entry name" value="Cytochrome c/b562"/>
    <property type="match status" value="1"/>
</dbReference>
<proteinExistence type="predicted"/>
<dbReference type="GO" id="GO:0005506">
    <property type="term" value="F:iron ion binding"/>
    <property type="evidence" value="ECO:0007669"/>
    <property type="project" value="InterPro"/>
</dbReference>
<dbReference type="AlphaFoldDB" id="A0A1E3X6B2"/>
<name>A0A1E3X6B2_9BACT</name>
<gene>
    <name evidence="1" type="ORF">SCARUB_03703</name>
</gene>
<reference evidence="1 2" key="1">
    <citation type="submission" date="2016-07" db="EMBL/GenBank/DDBJ databases">
        <title>Draft genome of Scalindua rubra, obtained from a brine-seawater interface in the Red Sea, sheds light on salt adaptation in anammox bacteria.</title>
        <authorList>
            <person name="Speth D.R."/>
            <person name="Lagkouvardos I."/>
            <person name="Wang Y."/>
            <person name="Qian P.-Y."/>
            <person name="Dutilh B.E."/>
            <person name="Jetten M.S."/>
        </authorList>
    </citation>
    <scope>NUCLEOTIDE SEQUENCE [LARGE SCALE GENOMIC DNA]</scope>
    <source>
        <strain evidence="1">BSI-1</strain>
    </source>
</reference>
<dbReference type="Proteomes" id="UP000094056">
    <property type="component" value="Unassembled WGS sequence"/>
</dbReference>
<accession>A0A1E3X6B2</accession>
<dbReference type="GO" id="GO:0009055">
    <property type="term" value="F:electron transfer activity"/>
    <property type="evidence" value="ECO:0007669"/>
    <property type="project" value="InterPro"/>
</dbReference>
<evidence type="ECO:0000313" key="1">
    <source>
        <dbReference type="EMBL" id="ODS31186.1"/>
    </source>
</evidence>
<protein>
    <submittedName>
        <fullName evidence="1">Cytochrome C</fullName>
    </submittedName>
</protein>
<comment type="caution">
    <text evidence="1">The sequence shown here is derived from an EMBL/GenBank/DDBJ whole genome shotgun (WGS) entry which is preliminary data.</text>
</comment>
<dbReference type="SUPFAM" id="SSF47175">
    <property type="entry name" value="Cytochromes"/>
    <property type="match status" value="1"/>
</dbReference>
<evidence type="ECO:0000313" key="2">
    <source>
        <dbReference type="Proteomes" id="UP000094056"/>
    </source>
</evidence>
<dbReference type="GO" id="GO:0022900">
    <property type="term" value="P:electron transport chain"/>
    <property type="evidence" value="ECO:0007669"/>
    <property type="project" value="InterPro"/>
</dbReference>
<dbReference type="PROSITE" id="PS51257">
    <property type="entry name" value="PROKAR_LIPOPROTEIN"/>
    <property type="match status" value="1"/>
</dbReference>
<dbReference type="EMBL" id="MAYW01000137">
    <property type="protein sequence ID" value="ODS31186.1"/>
    <property type="molecule type" value="Genomic_DNA"/>
</dbReference>
<dbReference type="GO" id="GO:0020037">
    <property type="term" value="F:heme binding"/>
    <property type="evidence" value="ECO:0007669"/>
    <property type="project" value="InterPro"/>
</dbReference>
<sequence length="169" mass="19743">MKIHSKNFTRKFLKFSLIGIIFFLSCGKGEVQQGETVEWYTKLGFKEVAKQMKKDTQLLTRKLAEGDWDDAELLCAEIGKSFNKLNLDSPDIPEEFFELKQRFDKALAKLVLICRDKESDKVDAQLEAVKKSCSYCHRVLRKDLDRMNMETDFDVALERVYKDRKTDND</sequence>
<dbReference type="InterPro" id="IPR010980">
    <property type="entry name" value="Cyt_c/b562"/>
</dbReference>